<evidence type="ECO:0000256" key="1">
    <source>
        <dbReference type="ARBA" id="ARBA00004429"/>
    </source>
</evidence>
<dbReference type="InterPro" id="IPR018076">
    <property type="entry name" value="T2SS_GspF_dom"/>
</dbReference>
<dbReference type="PRINTS" id="PR00812">
    <property type="entry name" value="BCTERIALGSPF"/>
</dbReference>
<dbReference type="FunFam" id="1.20.81.30:FF:000001">
    <property type="entry name" value="Type II secretion system protein F"/>
    <property type="match status" value="1"/>
</dbReference>
<dbReference type="Proteomes" id="UP000229756">
    <property type="component" value="Unassembled WGS sequence"/>
</dbReference>
<comment type="similarity">
    <text evidence="2">Belongs to the GSP F family.</text>
</comment>
<comment type="caution">
    <text evidence="10">The sequence shown here is derived from an EMBL/GenBank/DDBJ whole genome shotgun (WGS) entry which is preliminary data.</text>
</comment>
<organism evidence="10 11">
    <name type="scientific">candidate division WWE3 bacterium CG_4_9_14_0_2_um_filter_35_11</name>
    <dbReference type="NCBI Taxonomy" id="1975077"/>
    <lineage>
        <taxon>Bacteria</taxon>
        <taxon>Katanobacteria</taxon>
    </lineage>
</organism>
<dbReference type="EMBL" id="PFSJ01000016">
    <property type="protein sequence ID" value="PJC23721.1"/>
    <property type="molecule type" value="Genomic_DNA"/>
</dbReference>
<comment type="subcellular location">
    <subcellularLocation>
        <location evidence="1">Cell inner membrane</location>
        <topology evidence="1">Multi-pass membrane protein</topology>
    </subcellularLocation>
</comment>
<evidence type="ECO:0000313" key="10">
    <source>
        <dbReference type="EMBL" id="PJC23721.1"/>
    </source>
</evidence>
<dbReference type="Pfam" id="PF00482">
    <property type="entry name" value="T2SSF"/>
    <property type="match status" value="2"/>
</dbReference>
<dbReference type="Gene3D" id="1.20.81.30">
    <property type="entry name" value="Type II secretion system (T2SS), domain F"/>
    <property type="match status" value="2"/>
</dbReference>
<sequence length="362" mass="40235">MSFAKIFKKLNESIDKPSHVDIVLFFKHMSLIIKSGISIYEGLKIVAEQTPSKALKRILSEIVVLTGNGEMLAEAMAKYPSAFKEFHLSLVKIGEESGTLDDNFNYLADYLTKDYKLKKKIQGALFYPAVVFSAMIGIGIFITIFILPKITDFYKGYNQELPIATKLLLDFSELIQNHGITFGVIILFIVIVFVYLYRLPALRLIRDIYMLKIPIMGNFIIKKELVLLTRNIGVLIKSGVPIVKALDVASRTLTNKKFAVDLERIHEQVSHGAGIGVAIESIKDTPIPIMLTRMLDIGDRTGSLGDVSVYLSDFYEDEVDNIAANLSSSLEPILLVLMGVMVGYVAIAILTPIYSITDTIGT</sequence>
<evidence type="ECO:0000256" key="6">
    <source>
        <dbReference type="ARBA" id="ARBA00022989"/>
    </source>
</evidence>
<feature type="transmembrane region" description="Helical" evidence="8">
    <location>
        <begin position="333"/>
        <end position="356"/>
    </location>
</feature>
<dbReference type="InterPro" id="IPR003004">
    <property type="entry name" value="GspF/PilC"/>
</dbReference>
<evidence type="ECO:0000256" key="7">
    <source>
        <dbReference type="ARBA" id="ARBA00023136"/>
    </source>
</evidence>
<accession>A0A2M8ELW1</accession>
<evidence type="ECO:0000256" key="3">
    <source>
        <dbReference type="ARBA" id="ARBA00022475"/>
    </source>
</evidence>
<reference evidence="11" key="1">
    <citation type="submission" date="2017-09" db="EMBL/GenBank/DDBJ databases">
        <title>Depth-based differentiation of microbial function through sediment-hosted aquifers and enrichment of novel symbionts in the deep terrestrial subsurface.</title>
        <authorList>
            <person name="Probst A.J."/>
            <person name="Ladd B."/>
            <person name="Jarett J.K."/>
            <person name="Geller-Mcgrath D.E."/>
            <person name="Sieber C.M.K."/>
            <person name="Emerson J.B."/>
            <person name="Anantharaman K."/>
            <person name="Thomas B.C."/>
            <person name="Malmstrom R."/>
            <person name="Stieglmeier M."/>
            <person name="Klingl A."/>
            <person name="Woyke T."/>
            <person name="Ryan C.M."/>
            <person name="Banfield J.F."/>
        </authorList>
    </citation>
    <scope>NUCLEOTIDE SEQUENCE [LARGE SCALE GENOMIC DNA]</scope>
</reference>
<evidence type="ECO:0000256" key="8">
    <source>
        <dbReference type="SAM" id="Phobius"/>
    </source>
</evidence>
<keyword evidence="5 8" id="KW-0812">Transmembrane</keyword>
<evidence type="ECO:0000256" key="4">
    <source>
        <dbReference type="ARBA" id="ARBA00022519"/>
    </source>
</evidence>
<dbReference type="GO" id="GO:0005886">
    <property type="term" value="C:plasma membrane"/>
    <property type="evidence" value="ECO:0007669"/>
    <property type="project" value="UniProtKB-SubCell"/>
</dbReference>
<dbReference type="PANTHER" id="PTHR30012:SF0">
    <property type="entry name" value="TYPE II SECRETION SYSTEM PROTEIN F-RELATED"/>
    <property type="match status" value="1"/>
</dbReference>
<evidence type="ECO:0000259" key="9">
    <source>
        <dbReference type="Pfam" id="PF00482"/>
    </source>
</evidence>
<proteinExistence type="inferred from homology"/>
<dbReference type="PANTHER" id="PTHR30012">
    <property type="entry name" value="GENERAL SECRETION PATHWAY PROTEIN"/>
    <property type="match status" value="1"/>
</dbReference>
<keyword evidence="6 8" id="KW-1133">Transmembrane helix</keyword>
<feature type="transmembrane region" description="Helical" evidence="8">
    <location>
        <begin position="125"/>
        <end position="147"/>
    </location>
</feature>
<evidence type="ECO:0000256" key="2">
    <source>
        <dbReference type="ARBA" id="ARBA00005745"/>
    </source>
</evidence>
<feature type="domain" description="Type II secretion system protein GspF" evidence="9">
    <location>
        <begin position="25"/>
        <end position="148"/>
    </location>
</feature>
<keyword evidence="4" id="KW-0997">Cell inner membrane</keyword>
<feature type="domain" description="Type II secretion system protein GspF" evidence="9">
    <location>
        <begin position="229"/>
        <end position="352"/>
    </location>
</feature>
<feature type="transmembrane region" description="Helical" evidence="8">
    <location>
        <begin position="179"/>
        <end position="197"/>
    </location>
</feature>
<dbReference type="AlphaFoldDB" id="A0A2M8ELW1"/>
<keyword evidence="7 8" id="KW-0472">Membrane</keyword>
<protein>
    <recommendedName>
        <fullName evidence="9">Type II secretion system protein GspF domain-containing protein</fullName>
    </recommendedName>
</protein>
<name>A0A2M8ELW1_UNCKA</name>
<dbReference type="InterPro" id="IPR042094">
    <property type="entry name" value="T2SS_GspF_sf"/>
</dbReference>
<gene>
    <name evidence="10" type="ORF">CO058_02050</name>
</gene>
<evidence type="ECO:0000256" key="5">
    <source>
        <dbReference type="ARBA" id="ARBA00022692"/>
    </source>
</evidence>
<evidence type="ECO:0000313" key="11">
    <source>
        <dbReference type="Proteomes" id="UP000229756"/>
    </source>
</evidence>
<keyword evidence="3" id="KW-1003">Cell membrane</keyword>